<keyword evidence="1" id="KW-1133">Transmembrane helix</keyword>
<dbReference type="AlphaFoldDB" id="A0A0W0F1W6"/>
<reference evidence="2 3" key="1">
    <citation type="submission" date="2015-12" db="EMBL/GenBank/DDBJ databases">
        <title>Draft genome sequence of Moniliophthora roreri, the causal agent of frosty pod rot of cacao.</title>
        <authorList>
            <person name="Aime M.C."/>
            <person name="Diaz-Valderrama J.R."/>
            <person name="Kijpornyongpan T."/>
            <person name="Phillips-Mora W."/>
        </authorList>
    </citation>
    <scope>NUCLEOTIDE SEQUENCE [LARGE SCALE GENOMIC DNA]</scope>
    <source>
        <strain evidence="2 3">MCA 2952</strain>
    </source>
</reference>
<evidence type="ECO:0000313" key="2">
    <source>
        <dbReference type="EMBL" id="KTB30318.1"/>
    </source>
</evidence>
<dbReference type="SUPFAM" id="SSF56112">
    <property type="entry name" value="Protein kinase-like (PK-like)"/>
    <property type="match status" value="1"/>
</dbReference>
<name>A0A0W0F1W6_MONRR</name>
<protein>
    <recommendedName>
        <fullName evidence="4">Protein kinase domain-containing protein</fullName>
    </recommendedName>
</protein>
<gene>
    <name evidence="2" type="ORF">WG66_17076</name>
</gene>
<comment type="caution">
    <text evidence="2">The sequence shown here is derived from an EMBL/GenBank/DDBJ whole genome shotgun (WGS) entry which is preliminary data.</text>
</comment>
<keyword evidence="1" id="KW-0472">Membrane</keyword>
<keyword evidence="1" id="KW-0812">Transmembrane</keyword>
<dbReference type="EMBL" id="LATX01002388">
    <property type="protein sequence ID" value="KTB30318.1"/>
    <property type="molecule type" value="Genomic_DNA"/>
</dbReference>
<sequence>MPPILSPCIGDDKPLYQIAQYRDTAYTKLAEYQGSVVPYCFGPHQVNIQNSTEAYLLALEYIPHSYYWLQEKIQSESDFMTLEEYQCIFLQAFHALTTARDLGFHHGSPTAEHLMVANTTCNHQVVIIDRKYTHHGKNLVKDPETVLMEADVYSLVESFLHCPRFREGLYDWVKNTAEVKERLDKCGGLRRLILLFATVLATSLFILNLVSLPPLLEARIDTWTRRSRVDFGRKDGSITVPIYVLRTTLILCDDTICHDARIT</sequence>
<organism evidence="2 3">
    <name type="scientific">Moniliophthora roreri</name>
    <name type="common">Frosty pod rot fungus</name>
    <name type="synonym">Monilia roreri</name>
    <dbReference type="NCBI Taxonomy" id="221103"/>
    <lineage>
        <taxon>Eukaryota</taxon>
        <taxon>Fungi</taxon>
        <taxon>Dikarya</taxon>
        <taxon>Basidiomycota</taxon>
        <taxon>Agaricomycotina</taxon>
        <taxon>Agaricomycetes</taxon>
        <taxon>Agaricomycetidae</taxon>
        <taxon>Agaricales</taxon>
        <taxon>Marasmiineae</taxon>
        <taxon>Marasmiaceae</taxon>
        <taxon>Moniliophthora</taxon>
    </lineage>
</organism>
<dbReference type="Proteomes" id="UP000054988">
    <property type="component" value="Unassembled WGS sequence"/>
</dbReference>
<accession>A0A0W0F1W6</accession>
<dbReference type="InterPro" id="IPR011009">
    <property type="entry name" value="Kinase-like_dom_sf"/>
</dbReference>
<evidence type="ECO:0000313" key="3">
    <source>
        <dbReference type="Proteomes" id="UP000054988"/>
    </source>
</evidence>
<evidence type="ECO:0000256" key="1">
    <source>
        <dbReference type="SAM" id="Phobius"/>
    </source>
</evidence>
<proteinExistence type="predicted"/>
<evidence type="ECO:0008006" key="4">
    <source>
        <dbReference type="Google" id="ProtNLM"/>
    </source>
</evidence>
<feature type="transmembrane region" description="Helical" evidence="1">
    <location>
        <begin position="192"/>
        <end position="216"/>
    </location>
</feature>